<evidence type="ECO:0000256" key="1">
    <source>
        <dbReference type="SAM" id="MobiDB-lite"/>
    </source>
</evidence>
<keyword evidence="3" id="KW-1185">Reference proteome</keyword>
<feature type="compositionally biased region" description="Low complexity" evidence="1">
    <location>
        <begin position="14"/>
        <end position="27"/>
    </location>
</feature>
<organism evidence="2 3">
    <name type="scientific">Paecilomyces lecythidis</name>
    <dbReference type="NCBI Taxonomy" id="3004212"/>
    <lineage>
        <taxon>Eukaryota</taxon>
        <taxon>Fungi</taxon>
        <taxon>Dikarya</taxon>
        <taxon>Ascomycota</taxon>
        <taxon>Pezizomycotina</taxon>
        <taxon>Eurotiomycetes</taxon>
        <taxon>Eurotiomycetidae</taxon>
        <taxon>Eurotiales</taxon>
        <taxon>Thermoascaceae</taxon>
        <taxon>Paecilomyces</taxon>
    </lineage>
</organism>
<dbReference type="Proteomes" id="UP001583193">
    <property type="component" value="Unassembled WGS sequence"/>
</dbReference>
<feature type="compositionally biased region" description="Low complexity" evidence="1">
    <location>
        <begin position="237"/>
        <end position="252"/>
    </location>
</feature>
<dbReference type="EMBL" id="JAVDPF010000024">
    <property type="protein sequence ID" value="KAL1872490.1"/>
    <property type="molecule type" value="Genomic_DNA"/>
</dbReference>
<protein>
    <submittedName>
        <fullName evidence="2">Uncharacterized protein</fullName>
    </submittedName>
</protein>
<feature type="region of interest" description="Disordered" evidence="1">
    <location>
        <begin position="377"/>
        <end position="401"/>
    </location>
</feature>
<accession>A0ABR3XA01</accession>
<comment type="caution">
    <text evidence="2">The sequence shown here is derived from an EMBL/GenBank/DDBJ whole genome shotgun (WGS) entry which is preliminary data.</text>
</comment>
<proteinExistence type="predicted"/>
<evidence type="ECO:0000313" key="3">
    <source>
        <dbReference type="Proteomes" id="UP001583193"/>
    </source>
</evidence>
<reference evidence="2 3" key="1">
    <citation type="journal article" date="2024" name="IMA Fungus">
        <title>IMA Genome - F19 : A genome assembly and annotation guide to empower mycologists, including annotated draft genome sequences of Ceratocystis pirilliformis, Diaporthe australafricana, Fusarium ophioides, Paecilomyces lecythidis, and Sporothrix stenoceras.</title>
        <authorList>
            <person name="Aylward J."/>
            <person name="Wilson A.M."/>
            <person name="Visagie C.M."/>
            <person name="Spraker J."/>
            <person name="Barnes I."/>
            <person name="Buitendag C."/>
            <person name="Ceriani C."/>
            <person name="Del Mar Angel L."/>
            <person name="du Plessis D."/>
            <person name="Fuchs T."/>
            <person name="Gasser K."/>
            <person name="Kramer D."/>
            <person name="Li W."/>
            <person name="Munsamy K."/>
            <person name="Piso A."/>
            <person name="Price J.L."/>
            <person name="Sonnekus B."/>
            <person name="Thomas C."/>
            <person name="van der Nest A."/>
            <person name="van Dijk A."/>
            <person name="van Heerden A."/>
            <person name="van Vuuren N."/>
            <person name="Yilmaz N."/>
            <person name="Duong T.A."/>
            <person name="van der Merwe N.A."/>
            <person name="Wingfield M.J."/>
            <person name="Wingfield B.D."/>
        </authorList>
    </citation>
    <scope>NUCLEOTIDE SEQUENCE [LARGE SCALE GENOMIC DNA]</scope>
    <source>
        <strain evidence="2 3">CMW 18167</strain>
    </source>
</reference>
<evidence type="ECO:0000313" key="2">
    <source>
        <dbReference type="EMBL" id="KAL1872490.1"/>
    </source>
</evidence>
<feature type="region of interest" description="Disordered" evidence="1">
    <location>
        <begin position="1"/>
        <end position="309"/>
    </location>
</feature>
<name>A0ABR3XA01_9EURO</name>
<feature type="compositionally biased region" description="Basic and acidic residues" evidence="1">
    <location>
        <begin position="117"/>
        <end position="127"/>
    </location>
</feature>
<feature type="compositionally biased region" description="Polar residues" evidence="1">
    <location>
        <begin position="212"/>
        <end position="224"/>
    </location>
</feature>
<feature type="compositionally biased region" description="Polar residues" evidence="1">
    <location>
        <begin position="386"/>
        <end position="401"/>
    </location>
</feature>
<gene>
    <name evidence="2" type="ORF">Plec18167_006607</name>
</gene>
<feature type="compositionally biased region" description="Basic and acidic residues" evidence="1">
    <location>
        <begin position="61"/>
        <end position="73"/>
    </location>
</feature>
<sequence length="494" mass="53581">MPPTPSPFRLPSQRPRSASARTNAAARGPGLAFRSPASSGAGRQFASTPRFVLPGSTPIRSSRDEIDSSDHEGPSSPVSRPSRREPGTTRAASSQQKDAIEDSEDEDLNLPDSPVPDAEHEVSESRPYDGGNDLVAEFDEIFPPTPDRAKRRRVSADPEIFSTYHGRSHLDPIQSSPSDPPSPSERRNASPPPSALPRIAGSVETPAPRRSISATTTETPQPATSIAAKTPFRVPPRSTFSASQSASRPSPQIRFGSRTPAPQSPPQRKKPAFVLPRSPSPSHQSDDHSIPAPFSPSSRSLRRGRPRSNISSYVAGGMASQVRSWILETAATREHMRRVNPTSFPNSTHEQASAEHERFFLTAEVLNSSQGTLNSGPCAVVKGRSAGTQPLQPRQDSSSQERNLLLVGPSQSRPPGMGLSTAPEQTLKLNKGDMVGVHHGLAWEFELSLDDAVPSLEARHIQDSLPPSDSRPSQLTREQHREKWLVGLEWELLR</sequence>